<dbReference type="PANTHER" id="PTHR45528:SF1">
    <property type="entry name" value="SENSOR HISTIDINE KINASE CPXA"/>
    <property type="match status" value="1"/>
</dbReference>
<name>A0A173SUC6_9FIRM</name>
<dbReference type="SUPFAM" id="SSF47384">
    <property type="entry name" value="Homodimeric domain of signal transducing histidine kinase"/>
    <property type="match status" value="1"/>
</dbReference>
<keyword evidence="4" id="KW-1003">Cell membrane</keyword>
<evidence type="ECO:0000256" key="13">
    <source>
        <dbReference type="ARBA" id="ARBA00023136"/>
    </source>
</evidence>
<dbReference type="Pfam" id="PF00512">
    <property type="entry name" value="HisKA"/>
    <property type="match status" value="1"/>
</dbReference>
<evidence type="ECO:0000256" key="9">
    <source>
        <dbReference type="ARBA" id="ARBA00022777"/>
    </source>
</evidence>
<dbReference type="InterPro" id="IPR036890">
    <property type="entry name" value="HATPase_C_sf"/>
</dbReference>
<evidence type="ECO:0000256" key="5">
    <source>
        <dbReference type="ARBA" id="ARBA00022553"/>
    </source>
</evidence>
<evidence type="ECO:0000256" key="12">
    <source>
        <dbReference type="ARBA" id="ARBA00023012"/>
    </source>
</evidence>
<evidence type="ECO:0000256" key="7">
    <source>
        <dbReference type="ARBA" id="ARBA00022692"/>
    </source>
</evidence>
<comment type="subcellular location">
    <subcellularLocation>
        <location evidence="2">Cell membrane</location>
        <topology evidence="2">Multi-pass membrane protein</topology>
    </subcellularLocation>
</comment>
<proteinExistence type="predicted"/>
<keyword evidence="7 15" id="KW-0812">Transmembrane</keyword>
<keyword evidence="8" id="KW-0547">Nucleotide-binding</keyword>
<dbReference type="Proteomes" id="UP000095495">
    <property type="component" value="Unassembled WGS sequence"/>
</dbReference>
<dbReference type="InterPro" id="IPR036097">
    <property type="entry name" value="HisK_dim/P_sf"/>
</dbReference>
<keyword evidence="14" id="KW-0175">Coiled coil</keyword>
<keyword evidence="13 15" id="KW-0472">Membrane</keyword>
<dbReference type="Gene3D" id="1.10.287.130">
    <property type="match status" value="1"/>
</dbReference>
<dbReference type="InterPro" id="IPR050398">
    <property type="entry name" value="HssS/ArlS-like"/>
</dbReference>
<evidence type="ECO:0000259" key="16">
    <source>
        <dbReference type="PROSITE" id="PS50109"/>
    </source>
</evidence>
<dbReference type="InterPro" id="IPR003661">
    <property type="entry name" value="HisK_dim/P_dom"/>
</dbReference>
<feature type="coiled-coil region" evidence="14">
    <location>
        <begin position="158"/>
        <end position="185"/>
    </location>
</feature>
<dbReference type="GO" id="GO:0005524">
    <property type="term" value="F:ATP binding"/>
    <property type="evidence" value="ECO:0007669"/>
    <property type="project" value="UniProtKB-KW"/>
</dbReference>
<gene>
    <name evidence="17" type="primary">kdpD_1</name>
    <name evidence="17" type="ORF">ERS852420_01667</name>
</gene>
<dbReference type="GO" id="GO:0000155">
    <property type="term" value="F:phosphorelay sensor kinase activity"/>
    <property type="evidence" value="ECO:0007669"/>
    <property type="project" value="InterPro"/>
</dbReference>
<feature type="domain" description="Histidine kinase" evidence="16">
    <location>
        <begin position="185"/>
        <end position="383"/>
    </location>
</feature>
<evidence type="ECO:0000256" key="3">
    <source>
        <dbReference type="ARBA" id="ARBA00012438"/>
    </source>
</evidence>
<evidence type="ECO:0000256" key="6">
    <source>
        <dbReference type="ARBA" id="ARBA00022679"/>
    </source>
</evidence>
<dbReference type="GO" id="GO:0005886">
    <property type="term" value="C:plasma membrane"/>
    <property type="evidence" value="ECO:0007669"/>
    <property type="project" value="UniProtKB-SubCell"/>
</dbReference>
<dbReference type="EC" id="2.7.13.3" evidence="3"/>
<keyword evidence="5" id="KW-0597">Phosphoprotein</keyword>
<evidence type="ECO:0000256" key="4">
    <source>
        <dbReference type="ARBA" id="ARBA00022475"/>
    </source>
</evidence>
<evidence type="ECO:0000256" key="8">
    <source>
        <dbReference type="ARBA" id="ARBA00022741"/>
    </source>
</evidence>
<dbReference type="EMBL" id="CYXV01000006">
    <property type="protein sequence ID" value="CUM94092.1"/>
    <property type="molecule type" value="Genomic_DNA"/>
</dbReference>
<sequence>MLLALISSTFLFMVLYYVGEEWLDYYFNSSSYMVNMQKPYLESLQQYIKKNGITTKEYKKLNPWIQKNNIYYFSISKERKFIYGVLYNGTFQLDGNAQSNLHRTWQFMDKISFADTDADVFIYVKNVNVYYRYMCIIMVVIAIVTSLLIAFVGNQKIIIQLSRNMDEAEKEKKKEQEEKERLIKSLAHDVRTPLTGLTTYAEIARMDVSKRGLDTQYIDMIIRKAMEIKNLTDQLFELSVVHSQKECILEEPDTIEEAIGDYLSEFYAVLQKNNFRVNIDNLKWENVKISINTNLMSRIFDNLLDNTYKYGDTEDFVYLDITYEPERIGVIIKNKEKEQLSPCNRTGIGLKNVEFMMKQMQGTMTCQMKEQYFCVALWFPIRK</sequence>
<comment type="catalytic activity">
    <reaction evidence="1">
        <text>ATP + protein L-histidine = ADP + protein N-phospho-L-histidine.</text>
        <dbReference type="EC" id="2.7.13.3"/>
    </reaction>
</comment>
<dbReference type="Gene3D" id="3.30.565.10">
    <property type="entry name" value="Histidine kinase-like ATPase, C-terminal domain"/>
    <property type="match status" value="1"/>
</dbReference>
<accession>A0A173SUC6</accession>
<keyword evidence="10" id="KW-0067">ATP-binding</keyword>
<dbReference type="SUPFAM" id="SSF55874">
    <property type="entry name" value="ATPase domain of HSP90 chaperone/DNA topoisomerase II/histidine kinase"/>
    <property type="match status" value="1"/>
</dbReference>
<dbReference type="AlphaFoldDB" id="A0A173SUC6"/>
<keyword evidence="11 15" id="KW-1133">Transmembrane helix</keyword>
<organism evidence="17 18">
    <name type="scientific">Roseburia faecis</name>
    <dbReference type="NCBI Taxonomy" id="301302"/>
    <lineage>
        <taxon>Bacteria</taxon>
        <taxon>Bacillati</taxon>
        <taxon>Bacillota</taxon>
        <taxon>Clostridia</taxon>
        <taxon>Lachnospirales</taxon>
        <taxon>Lachnospiraceae</taxon>
        <taxon>Roseburia</taxon>
    </lineage>
</organism>
<evidence type="ECO:0000313" key="17">
    <source>
        <dbReference type="EMBL" id="CUM94092.1"/>
    </source>
</evidence>
<keyword evidence="9" id="KW-0418">Kinase</keyword>
<keyword evidence="6 17" id="KW-0808">Transferase</keyword>
<evidence type="ECO:0000256" key="14">
    <source>
        <dbReference type="SAM" id="Coils"/>
    </source>
</evidence>
<dbReference type="SMART" id="SM00388">
    <property type="entry name" value="HisKA"/>
    <property type="match status" value="1"/>
</dbReference>
<reference evidence="17 18" key="1">
    <citation type="submission" date="2015-09" db="EMBL/GenBank/DDBJ databases">
        <authorList>
            <consortium name="Pathogen Informatics"/>
        </authorList>
    </citation>
    <scope>NUCLEOTIDE SEQUENCE [LARGE SCALE GENOMIC DNA]</scope>
    <source>
        <strain evidence="17 18">2789STDY5608863</strain>
    </source>
</reference>
<evidence type="ECO:0000313" key="18">
    <source>
        <dbReference type="Proteomes" id="UP000095495"/>
    </source>
</evidence>
<keyword evidence="12" id="KW-0902">Two-component regulatory system</keyword>
<evidence type="ECO:0000256" key="15">
    <source>
        <dbReference type="SAM" id="Phobius"/>
    </source>
</evidence>
<evidence type="ECO:0000256" key="2">
    <source>
        <dbReference type="ARBA" id="ARBA00004651"/>
    </source>
</evidence>
<feature type="transmembrane region" description="Helical" evidence="15">
    <location>
        <begin position="130"/>
        <end position="153"/>
    </location>
</feature>
<protein>
    <recommendedName>
        <fullName evidence="3">histidine kinase</fullName>
        <ecNumber evidence="3">2.7.13.3</ecNumber>
    </recommendedName>
</protein>
<dbReference type="InterPro" id="IPR005467">
    <property type="entry name" value="His_kinase_dom"/>
</dbReference>
<evidence type="ECO:0000256" key="10">
    <source>
        <dbReference type="ARBA" id="ARBA00022840"/>
    </source>
</evidence>
<dbReference type="PANTHER" id="PTHR45528">
    <property type="entry name" value="SENSOR HISTIDINE KINASE CPXA"/>
    <property type="match status" value="1"/>
</dbReference>
<dbReference type="PROSITE" id="PS50109">
    <property type="entry name" value="HIS_KIN"/>
    <property type="match status" value="1"/>
</dbReference>
<evidence type="ECO:0000256" key="11">
    <source>
        <dbReference type="ARBA" id="ARBA00022989"/>
    </source>
</evidence>
<evidence type="ECO:0000256" key="1">
    <source>
        <dbReference type="ARBA" id="ARBA00000085"/>
    </source>
</evidence>
<dbReference type="CDD" id="cd00082">
    <property type="entry name" value="HisKA"/>
    <property type="match status" value="1"/>
</dbReference>